<feature type="region of interest" description="Disordered" evidence="1">
    <location>
        <begin position="684"/>
        <end position="720"/>
    </location>
</feature>
<organism evidence="2 3">
    <name type="scientific">Popillia japonica</name>
    <name type="common">Japanese beetle</name>
    <dbReference type="NCBI Taxonomy" id="7064"/>
    <lineage>
        <taxon>Eukaryota</taxon>
        <taxon>Metazoa</taxon>
        <taxon>Ecdysozoa</taxon>
        <taxon>Arthropoda</taxon>
        <taxon>Hexapoda</taxon>
        <taxon>Insecta</taxon>
        <taxon>Pterygota</taxon>
        <taxon>Neoptera</taxon>
        <taxon>Endopterygota</taxon>
        <taxon>Coleoptera</taxon>
        <taxon>Polyphaga</taxon>
        <taxon>Scarabaeiformia</taxon>
        <taxon>Scarabaeidae</taxon>
        <taxon>Rutelinae</taxon>
        <taxon>Popillia</taxon>
    </lineage>
</organism>
<dbReference type="Proteomes" id="UP001458880">
    <property type="component" value="Unassembled WGS sequence"/>
</dbReference>
<comment type="caution">
    <text evidence="2">The sequence shown here is derived from an EMBL/GenBank/DDBJ whole genome shotgun (WGS) entry which is preliminary data.</text>
</comment>
<dbReference type="AlphaFoldDB" id="A0AAW1KIU4"/>
<gene>
    <name evidence="2" type="ORF">QE152_g23030</name>
</gene>
<evidence type="ECO:0000313" key="2">
    <source>
        <dbReference type="EMBL" id="KAK9718744.1"/>
    </source>
</evidence>
<protein>
    <submittedName>
        <fullName evidence="2">Uncharacterized protein</fullName>
    </submittedName>
</protein>
<accession>A0AAW1KIU4</accession>
<dbReference type="EMBL" id="JASPKY010000225">
    <property type="protein sequence ID" value="KAK9718744.1"/>
    <property type="molecule type" value="Genomic_DNA"/>
</dbReference>
<evidence type="ECO:0000313" key="3">
    <source>
        <dbReference type="Proteomes" id="UP001458880"/>
    </source>
</evidence>
<name>A0AAW1KIU4_POPJA</name>
<keyword evidence="3" id="KW-1185">Reference proteome</keyword>
<evidence type="ECO:0000256" key="1">
    <source>
        <dbReference type="SAM" id="MobiDB-lite"/>
    </source>
</evidence>
<reference evidence="2 3" key="1">
    <citation type="journal article" date="2024" name="BMC Genomics">
        <title>De novo assembly and annotation of Popillia japonica's genome with initial clues to its potential as an invasive pest.</title>
        <authorList>
            <person name="Cucini C."/>
            <person name="Boschi S."/>
            <person name="Funari R."/>
            <person name="Cardaioli E."/>
            <person name="Iannotti N."/>
            <person name="Marturano G."/>
            <person name="Paoli F."/>
            <person name="Bruttini M."/>
            <person name="Carapelli A."/>
            <person name="Frati F."/>
            <person name="Nardi F."/>
        </authorList>
    </citation>
    <scope>NUCLEOTIDE SEQUENCE [LARGE SCALE GENOMIC DNA]</scope>
    <source>
        <strain evidence="2">DMR45628</strain>
    </source>
</reference>
<feature type="compositionally biased region" description="Polar residues" evidence="1">
    <location>
        <begin position="698"/>
        <end position="720"/>
    </location>
</feature>
<proteinExistence type="predicted"/>
<sequence>MQTLREFIYPFAAALNINNLPDCKSTSCQTSYHIDQNVSITEITNGNCIQEDQEISTNSDTSCEPISEFELQILETMHNSIFSEPTFNDIVTDFDSNQTVVDTTLVNDKDKNEDNIELLHPNITTSHLDINFAAGDAADTQYQHEGEELQDSNSTSEDVNCVELEGSELCELTRTNMLKASAAPSNNEQGESIDSCLEKSDVDDLLCIADLVTNRALEIGDYSQFQSIINESLLLFKELPYQPSLETTEMYAIENTNEIGSEENRAILSCKQNELFKNPENLNLGISESHLQEGLNYKSLELHIENVQNNIEKNFQLEVDTDNKLCVSVSHQITDYVDLEHKQSGIDENQVVFRTVDENILPPLPSKTSEELILLSHINLPQEEFAENINLETSSIEIKNMCQEESKNATMEFSSDNYNNNIEREQEDHFSDSHRQEVLENNLQHTNIYVLRKDSEYIDNKSVDNNKDEIIQEQLSLSNSADNTDLEVEEDSETLSIATQNIKQTENNEYNDVTASVVEIIESNEDRQVPFEDCKSIVINTKSIDHKDEAEYELNVDGHLSDKSDDKKRDIIQLECRQVRDDSEERESTSYGMEDDITNVLCPLGVLSVELLNHDRNNDIAVEASDCELIDGIKEVVSKCNLDINMHFHEPDVVEPCAVVTAKCERKLDFNKVSEVQKIMSEQIRSTTDTEVEDTAPNEASLTRDTSPNEASLTTDTSDTQNYLTADEHSPEQLNNNPEKIIDSTSSDIEADYAAIEYDSNTNSKNLSGFLEQLIQHENINLPTNEENKENINDATSVTNATNIEEDDFASDLNKLWPPLVEEVKEKTGFFCEDDATTPEFDNIKNPDKQTMDTCQNSRNFLPDSLDEGISDCKSTCTENITFNSSIQYDPKIIELSEIVFEYIVKQCYEVSDLVLFPEVLYDEHVVKMFAKLKDVYLNYYSDISDEFKNELRINMTDYILKKLECISPTCHNESEISSNFSDKLFTISEFMSDIFDKFFEEYVNGNESGGSWFGFTNLLNEKEVCHSTPESKISLKEDDKEKEIFKPIISSTAKDNTEDLTAFQKKKLQSGSELYWISINKSPKNVMETTPRKAVVINVDDIPLKPPADLVSCTENHCKRPLSPILEEAKCNLFNEFQENNPLPRSKVLSTYIENFEYKATTDFLAGGDYVQFDKPENDVVLINEAKFFRGPSSHRACYIQSSSVTFHPNVNYLKQNNNNKVESTHYSMKRYADNDEGNWMGYENAKF</sequence>